<dbReference type="Gene3D" id="2.60.120.260">
    <property type="entry name" value="Galactose-binding domain-like"/>
    <property type="match status" value="1"/>
</dbReference>
<evidence type="ECO:0000313" key="5">
    <source>
        <dbReference type="Proteomes" id="UP000322699"/>
    </source>
</evidence>
<reference evidence="4 5" key="1">
    <citation type="submission" date="2019-08" db="EMBL/GenBank/DDBJ databases">
        <title>Deep-cultivation of Planctomycetes and their phenomic and genomic characterization uncovers novel biology.</title>
        <authorList>
            <person name="Wiegand S."/>
            <person name="Jogler M."/>
            <person name="Boedeker C."/>
            <person name="Pinto D."/>
            <person name="Vollmers J."/>
            <person name="Rivas-Marin E."/>
            <person name="Kohn T."/>
            <person name="Peeters S.H."/>
            <person name="Heuer A."/>
            <person name="Rast P."/>
            <person name="Oberbeckmann S."/>
            <person name="Bunk B."/>
            <person name="Jeske O."/>
            <person name="Meyerdierks A."/>
            <person name="Storesund J.E."/>
            <person name="Kallscheuer N."/>
            <person name="Luecker S."/>
            <person name="Lage O.M."/>
            <person name="Pohl T."/>
            <person name="Merkel B.J."/>
            <person name="Hornburger P."/>
            <person name="Mueller R.-W."/>
            <person name="Bruemmer F."/>
            <person name="Labrenz M."/>
            <person name="Spormann A.M."/>
            <person name="Op Den Camp H."/>
            <person name="Overmann J."/>
            <person name="Amann R."/>
            <person name="Jetten M.S.M."/>
            <person name="Mascher T."/>
            <person name="Medema M.H."/>
            <person name="Devos D.P."/>
            <person name="Kaster A.-K."/>
            <person name="Ovreas L."/>
            <person name="Rohde M."/>
            <person name="Galperin M.Y."/>
            <person name="Jogler C."/>
        </authorList>
    </citation>
    <scope>NUCLEOTIDE SEQUENCE [LARGE SCALE GENOMIC DNA]</scope>
    <source>
        <strain evidence="4 5">LF1</strain>
    </source>
</reference>
<dbReference type="OrthoDB" id="9761519at2"/>
<dbReference type="PANTHER" id="PTHR43817:SF1">
    <property type="entry name" value="HYDROLASE, FAMILY 43, PUTATIVE (AFU_ORTHOLOGUE AFUA_3G01660)-RELATED"/>
    <property type="match status" value="1"/>
</dbReference>
<dbReference type="InterPro" id="IPR008979">
    <property type="entry name" value="Galactose-bd-like_sf"/>
</dbReference>
<dbReference type="AlphaFoldDB" id="A0A5B1CFT8"/>
<organism evidence="4 5">
    <name type="scientific">Rubripirellula obstinata</name>
    <dbReference type="NCBI Taxonomy" id="406547"/>
    <lineage>
        <taxon>Bacteria</taxon>
        <taxon>Pseudomonadati</taxon>
        <taxon>Planctomycetota</taxon>
        <taxon>Planctomycetia</taxon>
        <taxon>Pirellulales</taxon>
        <taxon>Pirellulaceae</taxon>
        <taxon>Rubripirellula</taxon>
    </lineage>
</organism>
<sequence precursor="true">MSIMRHFAVAALFMAAVTNLVAAEPLRDSFQSPPNSAKPHTWWHWMNGYVTADGITKDLEAMQRAGVGGFQAFQIEFGMDSGPVKYLSSQWRELMTHSIQEAERLGLEVCFHNCAGWSSSGGPWITPEYAMQEVVWTQQQVQQQMPGAKRIDVKLPRPKNLRDNYFRDIAVLAFPTPKSERGDKTGFRIDNWKAKAGYERDNDIQADTRKVDSGDLIELNSIIDLTEKMDASGRLRWNAPKGDWTIVRFGHAVCGLRNRPAPKEGRGNECDKMSKAAAEWHWKNTVQKVIDDAGPLTGKSFNSVLIDSYETGQQNWTRGFDDEFQRRMGYDVIKHLPAVTGRVINDLEYTERFLWDFRRVVADLWTENYYGHFAKMCHENGLLLACEPYGLPGNLDNFQVADMSDIPMGEWWARKSSGLHNSSSKMAASAAHTNGRRFVGAEAFTAGRAEAAFVNHPYVLKAQGDYFFCKGINRFYFHSFVHQPWGDDVLPGMTMAVWGFQNHRNNTWYEQGRAWNEYLARSQYMLQEGTFQADLCYYPGENAPQVAALRKDMQPAVPAGYDYDTISKNNLMKLTVEDGYVVLPGLMKYRLLVMPEGPVRLDVLEHIEGLVKAGAHVVWAKPQLTPALQDYPKADQVVRAAADKMWGDCDGKTVTEASFGKGKIYWTDSLPEILASMDVLPDVEFQSAQAIAPTLYEGNGYEWIHRKIESADVYLISNQQDVARQVEVVCRVTDRVPELWNAETGSIQQAPIYQSTQDGRTLVRLFLEPAESVFVVFDEQVKTPSVVDVLHNGKSSFTTSKKDSQVLQIHQAVYGDLNGDSSRQLNVTATLKKRVNNHSLRAVVNNRLAGRDPAPKTKKQLRVVYSLGDNKSTILVNENEMLNLGSETEMVAATPEPAVLSKSEKGSVLTAMETGDYELVYSDGSRRSVQVSSIPKPVDLSRDWNLNCPDGWGPSQIELDQLISWADHSDPDLKYFSGTAVYTKQFDVPANRLGDDHAVTLDLGEVQVMAEVILNGKNLGIQWKPPFKVDATGLLKGKNNQLEVRVTNLWVNRMIGDEQYPATDRYIPGRKPQEHLIEKIPGWLKSGKPRPATERKSFTTARFYDQDSPLVESGLVGPVQLHFGIRKAISHQ</sequence>
<keyword evidence="1 3" id="KW-0732">Signal</keyword>
<keyword evidence="5" id="KW-1185">Reference proteome</keyword>
<protein>
    <submittedName>
        <fullName evidence="4">Glycosyl hydrolases family 2, sugar binding domain</fullName>
    </submittedName>
</protein>
<name>A0A5B1CFT8_9BACT</name>
<proteinExistence type="predicted"/>
<dbReference type="Pfam" id="PF17132">
    <property type="entry name" value="Glyco_hydro_106"/>
    <property type="match status" value="1"/>
</dbReference>
<accession>A0A5B1CFT8</accession>
<dbReference type="PANTHER" id="PTHR43817">
    <property type="entry name" value="GLYCOSYL HYDROLASE"/>
    <property type="match status" value="1"/>
</dbReference>
<dbReference type="Proteomes" id="UP000322699">
    <property type="component" value="Unassembled WGS sequence"/>
</dbReference>
<feature type="signal peptide" evidence="3">
    <location>
        <begin position="1"/>
        <end position="22"/>
    </location>
</feature>
<feature type="chain" id="PRO_5022784218" evidence="3">
    <location>
        <begin position="23"/>
        <end position="1132"/>
    </location>
</feature>
<dbReference type="NCBIfam" id="NF045579">
    <property type="entry name" value="rhamnoside_JR"/>
    <property type="match status" value="1"/>
</dbReference>
<dbReference type="SUPFAM" id="SSF49785">
    <property type="entry name" value="Galactose-binding domain-like"/>
    <property type="match status" value="1"/>
</dbReference>
<dbReference type="RefSeq" id="WP_068262081.1">
    <property type="nucleotide sequence ID" value="NZ_LWSK01000032.1"/>
</dbReference>
<gene>
    <name evidence="4" type="ORF">LF1_15970</name>
</gene>
<evidence type="ECO:0000256" key="1">
    <source>
        <dbReference type="ARBA" id="ARBA00022729"/>
    </source>
</evidence>
<dbReference type="EMBL" id="VRLW01000001">
    <property type="protein sequence ID" value="KAA1259071.1"/>
    <property type="molecule type" value="Genomic_DNA"/>
</dbReference>
<comment type="caution">
    <text evidence="4">The sequence shown here is derived from an EMBL/GenBank/DDBJ whole genome shotgun (WGS) entry which is preliminary data.</text>
</comment>
<evidence type="ECO:0000313" key="4">
    <source>
        <dbReference type="EMBL" id="KAA1259071.1"/>
    </source>
</evidence>
<dbReference type="GO" id="GO:0004553">
    <property type="term" value="F:hydrolase activity, hydrolyzing O-glycosyl compounds"/>
    <property type="evidence" value="ECO:0007669"/>
    <property type="project" value="UniProtKB-ARBA"/>
</dbReference>
<evidence type="ECO:0000256" key="2">
    <source>
        <dbReference type="ARBA" id="ARBA00022801"/>
    </source>
</evidence>
<evidence type="ECO:0000256" key="3">
    <source>
        <dbReference type="SAM" id="SignalP"/>
    </source>
</evidence>
<keyword evidence="2 4" id="KW-0378">Hydrolase</keyword>